<dbReference type="Pfam" id="PF00698">
    <property type="entry name" value="Acyl_transf_1"/>
    <property type="match status" value="2"/>
</dbReference>
<dbReference type="Gene3D" id="3.40.366.10">
    <property type="entry name" value="Malonyl-Coenzyme A Acyl Carrier Protein, domain 2"/>
    <property type="match status" value="2"/>
</dbReference>
<dbReference type="Pfam" id="PF08990">
    <property type="entry name" value="Docking"/>
    <property type="match status" value="1"/>
</dbReference>
<dbReference type="GO" id="GO:0004315">
    <property type="term" value="F:3-oxoacyl-[acyl-carrier-protein] synthase activity"/>
    <property type="evidence" value="ECO:0007669"/>
    <property type="project" value="InterPro"/>
</dbReference>
<dbReference type="PROSITE" id="PS00012">
    <property type="entry name" value="PHOSPHOPANTETHEINE"/>
    <property type="match status" value="2"/>
</dbReference>
<dbReference type="PANTHER" id="PTHR43775">
    <property type="entry name" value="FATTY ACID SYNTHASE"/>
    <property type="match status" value="1"/>
</dbReference>
<dbReference type="FunFam" id="3.90.180.10:FF:000032">
    <property type="entry name" value="Probable polyketide synthase pks1"/>
    <property type="match status" value="1"/>
</dbReference>
<dbReference type="Gene3D" id="3.40.47.10">
    <property type="match status" value="2"/>
</dbReference>
<keyword evidence="7" id="KW-0511">Multifunctional enzyme</keyword>
<dbReference type="InterPro" id="IPR009081">
    <property type="entry name" value="PP-bd_ACP"/>
</dbReference>
<evidence type="ECO:0000259" key="13">
    <source>
        <dbReference type="PROSITE" id="PS52019"/>
    </source>
</evidence>
<dbReference type="Pfam" id="PF00109">
    <property type="entry name" value="ketoacyl-synt"/>
    <property type="match status" value="2"/>
</dbReference>
<dbReference type="Gene3D" id="3.10.129.110">
    <property type="entry name" value="Polyketide synthase dehydratase"/>
    <property type="match status" value="2"/>
</dbReference>
<dbReference type="SMART" id="SM00822">
    <property type="entry name" value="PKS_KR"/>
    <property type="match status" value="2"/>
</dbReference>
<comment type="cofactor">
    <cofactor evidence="1">
        <name>pantetheine 4'-phosphate</name>
        <dbReference type="ChEBI" id="CHEBI:47942"/>
    </cofactor>
</comment>
<feature type="domain" description="PKS/mFAS DH" evidence="13">
    <location>
        <begin position="937"/>
        <end position="1215"/>
    </location>
</feature>
<gene>
    <name evidence="14" type="primary">salAII</name>
</gene>
<dbReference type="InterPro" id="IPR050091">
    <property type="entry name" value="PKS_NRPS_Biosynth_Enz"/>
</dbReference>
<dbReference type="SMART" id="SM00823">
    <property type="entry name" value="PKS_PP"/>
    <property type="match status" value="2"/>
</dbReference>
<dbReference type="FunFam" id="3.40.47.10:FF:000019">
    <property type="entry name" value="Polyketide synthase type I"/>
    <property type="match status" value="2"/>
</dbReference>
<dbReference type="PROSITE" id="PS52004">
    <property type="entry name" value="KS3_2"/>
    <property type="match status" value="2"/>
</dbReference>
<evidence type="ECO:0000259" key="11">
    <source>
        <dbReference type="PROSITE" id="PS50075"/>
    </source>
</evidence>
<evidence type="ECO:0000256" key="2">
    <source>
        <dbReference type="ARBA" id="ARBA00004792"/>
    </source>
</evidence>
<keyword evidence="5" id="KW-0808">Transferase</keyword>
<dbReference type="SMART" id="SM00827">
    <property type="entry name" value="PKS_AT"/>
    <property type="match status" value="2"/>
</dbReference>
<dbReference type="SUPFAM" id="SSF47336">
    <property type="entry name" value="ACP-like"/>
    <property type="match status" value="2"/>
</dbReference>
<evidence type="ECO:0000256" key="5">
    <source>
        <dbReference type="ARBA" id="ARBA00022679"/>
    </source>
</evidence>
<feature type="domain" description="Carrier" evidence="11">
    <location>
        <begin position="1681"/>
        <end position="1756"/>
    </location>
</feature>
<dbReference type="Gene3D" id="3.40.50.11460">
    <property type="match status" value="1"/>
</dbReference>
<dbReference type="InterPro" id="IPR032821">
    <property type="entry name" value="PKS_assoc"/>
</dbReference>
<feature type="domain" description="PKS/mFAS DH" evidence="13">
    <location>
        <begin position="2664"/>
        <end position="2943"/>
    </location>
</feature>
<organism evidence="14">
    <name type="scientific">Streptomyces albus subsp. albus</name>
    <dbReference type="NCBI Taxonomy" id="67257"/>
    <lineage>
        <taxon>Bacteria</taxon>
        <taxon>Bacillati</taxon>
        <taxon>Actinomycetota</taxon>
        <taxon>Actinomycetes</taxon>
        <taxon>Kitasatosporales</taxon>
        <taxon>Streptomycetaceae</taxon>
        <taxon>Streptomyces</taxon>
    </lineage>
</organism>
<dbReference type="SUPFAM" id="SSF51735">
    <property type="entry name" value="NAD(P)-binding Rossmann-fold domains"/>
    <property type="match status" value="5"/>
</dbReference>
<dbReference type="PROSITE" id="PS52019">
    <property type="entry name" value="PKS_MFAS_DH"/>
    <property type="match status" value="2"/>
</dbReference>
<dbReference type="InterPro" id="IPR014030">
    <property type="entry name" value="Ketoacyl_synth_N"/>
</dbReference>
<evidence type="ECO:0000256" key="8">
    <source>
        <dbReference type="ARBA" id="ARBA00023315"/>
    </source>
</evidence>
<dbReference type="Gene3D" id="3.40.50.720">
    <property type="entry name" value="NAD(P)-binding Rossmann-like Domain"/>
    <property type="match status" value="2"/>
</dbReference>
<dbReference type="Pfam" id="PF21089">
    <property type="entry name" value="PKS_DH_N"/>
    <property type="match status" value="2"/>
</dbReference>
<dbReference type="GO" id="GO:0031177">
    <property type="term" value="F:phosphopantetheine binding"/>
    <property type="evidence" value="ECO:0007669"/>
    <property type="project" value="InterPro"/>
</dbReference>
<evidence type="ECO:0000256" key="3">
    <source>
        <dbReference type="ARBA" id="ARBA00022450"/>
    </source>
</evidence>
<dbReference type="InterPro" id="IPR049551">
    <property type="entry name" value="PKS_DH_C"/>
</dbReference>
<dbReference type="InterPro" id="IPR055123">
    <property type="entry name" value="SpnB-like_Rossmann"/>
</dbReference>
<dbReference type="InterPro" id="IPR020843">
    <property type="entry name" value="ER"/>
</dbReference>
<dbReference type="CDD" id="cd08956">
    <property type="entry name" value="KR_3_FAS_SDR_x"/>
    <property type="match status" value="2"/>
</dbReference>
<dbReference type="SUPFAM" id="SSF52151">
    <property type="entry name" value="FabD/lysophospholipase-like"/>
    <property type="match status" value="2"/>
</dbReference>
<dbReference type="GO" id="GO:0006633">
    <property type="term" value="P:fatty acid biosynthetic process"/>
    <property type="evidence" value="ECO:0007669"/>
    <property type="project" value="InterPro"/>
</dbReference>
<feature type="active site" description="Proton donor; for dehydratase activity" evidence="9">
    <location>
        <position position="1137"/>
    </location>
</feature>
<feature type="domain" description="Carrier" evidence="11">
    <location>
        <begin position="3754"/>
        <end position="3829"/>
    </location>
</feature>
<accession>H1ZZT4</accession>
<dbReference type="InterPro" id="IPR001227">
    <property type="entry name" value="Ac_transferase_dom_sf"/>
</dbReference>
<dbReference type="InterPro" id="IPR014043">
    <property type="entry name" value="Acyl_transferase_dom"/>
</dbReference>
<keyword evidence="4" id="KW-0597">Phosphoprotein</keyword>
<dbReference type="SUPFAM" id="SSF55048">
    <property type="entry name" value="Probable ACP-binding domain of malonyl-CoA ACP transacylase"/>
    <property type="match status" value="2"/>
</dbReference>
<keyword evidence="8" id="KW-0012">Acyltransferase</keyword>
<dbReference type="GO" id="GO:0016491">
    <property type="term" value="F:oxidoreductase activity"/>
    <property type="evidence" value="ECO:0007669"/>
    <property type="project" value="InterPro"/>
</dbReference>
<evidence type="ECO:0000259" key="12">
    <source>
        <dbReference type="PROSITE" id="PS52004"/>
    </source>
</evidence>
<dbReference type="Pfam" id="PF14765">
    <property type="entry name" value="PS-DH"/>
    <property type="match status" value="2"/>
</dbReference>
<feature type="region of interest" description="N-terminal hotdog fold" evidence="9">
    <location>
        <begin position="937"/>
        <end position="1063"/>
    </location>
</feature>
<dbReference type="GO" id="GO:0004312">
    <property type="term" value="F:fatty acid synthase activity"/>
    <property type="evidence" value="ECO:0007669"/>
    <property type="project" value="TreeGrafter"/>
</dbReference>
<keyword evidence="6" id="KW-0045">Antibiotic biosynthesis</keyword>
<dbReference type="FunFam" id="3.40.366.10:FF:000002">
    <property type="entry name" value="Probable polyketide synthase 2"/>
    <property type="match status" value="2"/>
</dbReference>
<dbReference type="Pfam" id="PF16197">
    <property type="entry name" value="KAsynt_C_assoc"/>
    <property type="match status" value="2"/>
</dbReference>
<dbReference type="InterPro" id="IPR020841">
    <property type="entry name" value="PKS_Beta-ketoAc_synthase_dom"/>
</dbReference>
<dbReference type="Pfam" id="PF08240">
    <property type="entry name" value="ADH_N"/>
    <property type="match status" value="1"/>
</dbReference>
<dbReference type="InterPro" id="IPR036291">
    <property type="entry name" value="NAD(P)-bd_dom_sf"/>
</dbReference>
<dbReference type="Pfam" id="PF13602">
    <property type="entry name" value="ADH_zinc_N_2"/>
    <property type="match status" value="1"/>
</dbReference>
<dbReference type="Gene3D" id="3.90.180.10">
    <property type="entry name" value="Medium-chain alcohol dehydrogenases, catalytic domain"/>
    <property type="match status" value="1"/>
</dbReference>
<evidence type="ECO:0000256" key="10">
    <source>
        <dbReference type="SAM" id="MobiDB-lite"/>
    </source>
</evidence>
<dbReference type="EMBL" id="HE586118">
    <property type="protein sequence ID" value="CCD31891.1"/>
    <property type="molecule type" value="Genomic_DNA"/>
</dbReference>
<dbReference type="GO" id="GO:0033068">
    <property type="term" value="P:macrolide biosynthetic process"/>
    <property type="evidence" value="ECO:0007669"/>
    <property type="project" value="UniProtKB-ARBA"/>
</dbReference>
<dbReference type="Gene3D" id="3.30.70.3290">
    <property type="match status" value="2"/>
</dbReference>
<reference evidence="14" key="2">
    <citation type="submission" date="2011-08" db="EMBL/GenBank/DDBJ databases">
        <authorList>
            <person name="Samborskyy M."/>
        </authorList>
    </citation>
    <scope>NUCLEOTIDE SEQUENCE</scope>
    <source>
        <strain evidence="14">DSM 41398</strain>
    </source>
</reference>
<dbReference type="FunFam" id="3.40.50.720:FF:000209">
    <property type="entry name" value="Polyketide synthase Pks12"/>
    <property type="match status" value="1"/>
</dbReference>
<evidence type="ECO:0000256" key="4">
    <source>
        <dbReference type="ARBA" id="ARBA00022553"/>
    </source>
</evidence>
<feature type="active site" description="Proton acceptor; for dehydratase activity" evidence="9">
    <location>
        <position position="969"/>
    </location>
</feature>
<dbReference type="Pfam" id="PF02801">
    <property type="entry name" value="Ketoacyl-synt_C"/>
    <property type="match status" value="2"/>
</dbReference>
<proteinExistence type="predicted"/>
<dbReference type="InterPro" id="IPR015083">
    <property type="entry name" value="NorB/c/GfsB-D-like_docking"/>
</dbReference>
<dbReference type="InterPro" id="IPR020806">
    <property type="entry name" value="PKS_PP-bd"/>
</dbReference>
<dbReference type="FunFam" id="1.10.1200.10:FF:000007">
    <property type="entry name" value="Probable polyketide synthase pks17"/>
    <property type="match status" value="2"/>
</dbReference>
<evidence type="ECO:0000256" key="6">
    <source>
        <dbReference type="ARBA" id="ARBA00023194"/>
    </source>
</evidence>
<comment type="pathway">
    <text evidence="2">Antibiotic biosynthesis.</text>
</comment>
<dbReference type="InterPro" id="IPR018201">
    <property type="entry name" value="Ketoacyl_synth_AS"/>
</dbReference>
<feature type="active site" description="Proton donor; for dehydratase activity" evidence="9">
    <location>
        <position position="2865"/>
    </location>
</feature>
<dbReference type="SUPFAM" id="SSF50129">
    <property type="entry name" value="GroES-like"/>
    <property type="match status" value="1"/>
</dbReference>
<dbReference type="InterPro" id="IPR011032">
    <property type="entry name" value="GroES-like_sf"/>
</dbReference>
<dbReference type="InterPro" id="IPR006162">
    <property type="entry name" value="Ppantetheine_attach_site"/>
</dbReference>
<dbReference type="InterPro" id="IPR020807">
    <property type="entry name" value="PKS_DH"/>
</dbReference>
<feature type="domain" description="Ketosynthase family 3 (KS3)" evidence="12">
    <location>
        <begin position="33"/>
        <end position="458"/>
    </location>
</feature>
<dbReference type="CDD" id="cd05195">
    <property type="entry name" value="enoyl_red"/>
    <property type="match status" value="1"/>
</dbReference>
<evidence type="ECO:0000256" key="1">
    <source>
        <dbReference type="ARBA" id="ARBA00001957"/>
    </source>
</evidence>
<name>H1ZZT4_9ACTN</name>
<dbReference type="PROSITE" id="PS00606">
    <property type="entry name" value="KS3_1"/>
    <property type="match status" value="2"/>
</dbReference>
<dbReference type="InterPro" id="IPR013154">
    <property type="entry name" value="ADH-like_N"/>
</dbReference>
<dbReference type="InterPro" id="IPR057326">
    <property type="entry name" value="KR_dom"/>
</dbReference>
<reference evidence="14" key="1">
    <citation type="journal article" date="2011" name="ChemBioChem">
        <title>A Late-Stage Intermediate in Salinomycin Biosynthesis Is Revealed by Specific Mutation in the Biosynthetic Gene Cluster.</title>
        <authorList>
            <person name="Yurkovich M.E."/>
            <person name="Tyrakis P.A."/>
            <person name="Hong H."/>
            <person name="Sun Y."/>
            <person name="Samborskyy M.V."/>
            <person name="Kamiya K."/>
            <person name="Leadlay P.F."/>
        </authorList>
    </citation>
    <scope>NUCLEOTIDE SEQUENCE</scope>
    <source>
        <strain evidence="14">DSM 41398</strain>
    </source>
</reference>
<dbReference type="SMART" id="SM00826">
    <property type="entry name" value="PKS_DH"/>
    <property type="match status" value="2"/>
</dbReference>
<dbReference type="Gene3D" id="1.10.1200.10">
    <property type="entry name" value="ACP-like"/>
    <property type="match status" value="2"/>
</dbReference>
<feature type="region of interest" description="N-terminal hotdog fold" evidence="9">
    <location>
        <begin position="2664"/>
        <end position="2790"/>
    </location>
</feature>
<keyword evidence="3" id="KW-0596">Phosphopantetheine</keyword>
<dbReference type="InterPro" id="IPR049900">
    <property type="entry name" value="PKS_mFAS_DH"/>
</dbReference>
<dbReference type="Pfam" id="PF08659">
    <property type="entry name" value="KR"/>
    <property type="match status" value="2"/>
</dbReference>
<dbReference type="PROSITE" id="PS50075">
    <property type="entry name" value="CARRIER"/>
    <property type="match status" value="2"/>
</dbReference>
<dbReference type="InterPro" id="IPR013968">
    <property type="entry name" value="PKS_KR"/>
</dbReference>
<evidence type="ECO:0000256" key="9">
    <source>
        <dbReference type="PROSITE-ProRule" id="PRU01363"/>
    </source>
</evidence>
<dbReference type="SMART" id="SM01294">
    <property type="entry name" value="PKS_PP_betabranch"/>
    <property type="match status" value="2"/>
</dbReference>
<dbReference type="InterPro" id="IPR014031">
    <property type="entry name" value="Ketoacyl_synth_C"/>
</dbReference>
<feature type="region of interest" description="C-terminal hotdog fold" evidence="9">
    <location>
        <begin position="2802"/>
        <end position="2943"/>
    </location>
</feature>
<dbReference type="InterPro" id="IPR016039">
    <property type="entry name" value="Thiolase-like"/>
</dbReference>
<dbReference type="SMART" id="SM00829">
    <property type="entry name" value="PKS_ER"/>
    <property type="match status" value="1"/>
</dbReference>
<feature type="region of interest" description="Disordered" evidence="10">
    <location>
        <begin position="3882"/>
        <end position="3902"/>
    </location>
</feature>
<protein>
    <submittedName>
        <fullName evidence="14">Type I modular polyketide synthase</fullName>
    </submittedName>
</protein>
<dbReference type="InterPro" id="IPR036736">
    <property type="entry name" value="ACP-like_sf"/>
</dbReference>
<dbReference type="CDD" id="cd00833">
    <property type="entry name" value="PKS"/>
    <property type="match status" value="2"/>
</dbReference>
<evidence type="ECO:0000256" key="7">
    <source>
        <dbReference type="ARBA" id="ARBA00023268"/>
    </source>
</evidence>
<dbReference type="SUPFAM" id="SSF53901">
    <property type="entry name" value="Thiolase-like"/>
    <property type="match status" value="2"/>
</dbReference>
<dbReference type="Pfam" id="PF00550">
    <property type="entry name" value="PP-binding"/>
    <property type="match status" value="2"/>
</dbReference>
<dbReference type="SMART" id="SM00825">
    <property type="entry name" value="PKS_KS"/>
    <property type="match status" value="2"/>
</dbReference>
<evidence type="ECO:0000313" key="14">
    <source>
        <dbReference type="EMBL" id="CCD31891.1"/>
    </source>
</evidence>
<dbReference type="InterPro" id="IPR042104">
    <property type="entry name" value="PKS_dehydratase_sf"/>
</dbReference>
<dbReference type="PANTHER" id="PTHR43775:SF51">
    <property type="entry name" value="INACTIVE PHENOLPHTHIOCEROL SYNTHESIS POLYKETIDE SYNTHASE TYPE I PKS1-RELATED"/>
    <property type="match status" value="1"/>
</dbReference>
<feature type="region of interest" description="C-terminal hotdog fold" evidence="9">
    <location>
        <begin position="1076"/>
        <end position="1215"/>
    </location>
</feature>
<feature type="active site" description="Proton acceptor; for dehydratase activity" evidence="9">
    <location>
        <position position="2696"/>
    </location>
</feature>
<dbReference type="Pfam" id="PF22953">
    <property type="entry name" value="SpnB_Rossmann"/>
    <property type="match status" value="2"/>
</dbReference>
<dbReference type="InterPro" id="IPR016035">
    <property type="entry name" value="Acyl_Trfase/lysoPLipase"/>
</dbReference>
<sequence length="3917" mass="407746">MANEDKLVESLKRVAAELHDTRQRLTEAENRTGEPIALVGMACRYPGGVRSPEDLWELVSEGRDAISGFPDDRGWDLERLYHPDPDNPGTAYTRSGGFLHDATDFDPGLFGISPREALAMDPQQRILMETSWEALERAGLDPLSLKGSQTGVYVGAATPAYIVGGHTQQGAEGYSLTGTSGSVVSGRLSYHYGFEGPAVTVDTACSSSLVALHWACQALRAGECSMALAGGVSVMSVPGLFVEFSRQRGLSEDGRCKAFAQCADGTGWGEGVGVLVLERLSDARRNGHRVLAVVRGSATNQDGASNGLAAPNGPSQQRVIRQALAHARLRPRDVDVVEAHGTGTTLGDPIEAQAVLATYGKERPAEQPLWLGSLKTNIGHTAAAAGIAGVIKMTMALRKGVLPKTLHIDAPTPHVDWSAGAVELLTDNQDWPALDRPRRAAVSAFGISGTNAHLILEQAAESDERRPAPEAPALPPFAADTAVAWPLAGHSTEAVRGQAARVHAHGTAHPETTAAALGLGLATTRSALPYRAVSLGAATGEHLDTLRRLADGQSAAHLVEGLADIEGKTTFVFPGQGSQWPGMAVELLDSSPAFAARMAECDKALAPHADWRLLDVLRGAEGAPGFDRVDVVQPVLWAVMVSLAALWRACGVEPDAVVGHSQGEIAAAVVAGALSLEDGAKVSALRAKALLALAGKGGMMSVAEPAEAVRARLTPFGERISLAAVNGPSSTVVSGEPEALAELRAACEADGVRARLVNVDYASHGPQVESIRTAVLGALAGITPRKATVPFLSTVTGKAAEGTELDAEYWYTNLRGTVRFEDGIRALLERGHGFFLEASAHPVLTVGVQETIEAAGLPAVALGTLRREEGGPRRFLASLSEAWVRGRTPDWSAVFSGHAVTAPELPTYAFQRKRYWADPVGAAAGDVAAAGLGAVDHPLLGATVRVADGDEFLLTGRLSLQSHPWLADHAVSGTVLLPGTAFVELALRAGDEAGCAQLSELTLEAPLLLPAQGGVQIQLVVGEPKEDGRRSLGIYARPAEDDQPDTPWTRHAVGFLTPEPPAAAPEPLTVWPPAGAEPLALDDFYARATESGYGYGPVFQGLKAAWQLGGETWAEVALPEQQREDAEEFGLHPALLDAALHATLLGADDGAADGVRLPFAWSGVSLRAVGAASLRVRLAPTADGELSVSLYDSAGAPLAEVAALGLLPVSAEQLRGTTGAESLHRVEWTTLAPGAEAAPDPDRRELPALRAALDAGEAAPAHVLVELTPEDGADSPALAAHTATRRTLALLRDWFAEERLTASRLVLLTRGAVRTAPGEGPADLALAAVRGLVHSAQTENPDRIQLLDTDGTEASTAVLHRALLSEEPELALREGEFRAPRLVRTAPGGEGSEWDPEGTVLITGGTGALGALLARHLVTRHGVRHLLLTGRRGLDTPGAAELVAELAESGARTAVAACDAADREQLASLLATVPADRPLRAVVHAAGVLDDATTATLSEEQLTRVLRPKADAAWHLHELTRELDLTAFVLFSSAAGAFGNPGQGNYAAANSFLDALADHRRAEGLPAVSLAYGLWQSEGMPGHLDSAELGWSARAGYLPLRPEQGLAALDAADSHRGEPLLVTVPLDKAVLRARAASGVLPHLFRSLVRVPSRRAVENGAQGTGSALADRLATLDPEARQAELLDLVRGLVAAVLGHDEPEAIEPDKAFKELGFDSLTAVELRNRLAAATGLKLPATLVFDHPSPGALARHLLTALLATGGPAATAPAATATGSDEPIAIVAMACRYPGGVSTPEELWQLVAEGRDAVSGFPEDRGWDLEGLYDPEGNRPGSSYTRSGGFLYDAADFDPELFGISPREAVTMDPQQRLLLETTWEAFERAGLDPLGLQGSRTGVFAGVMYHDYASHVEQAADSAEGYLLTGTSGSVISGRLSYAFGLEGPSVSVDTACSSSLVAMHLAAQALRAGECSLALAGGVTVMATPNVFVEFSRQRGLSSDGRCKSFSATADGTGWAEGAGVLLLERLSDAERNGHRVLAVMRGSAVNQDGASNGLTAPNGPSQQRVIEQALAGARLTPAEVDAVEAHGTGTTLGDPIEAQALLATYGQQRESDRPLWLGSIKSNMGHAQAAAGVAGVIKMVQAMRHGILPKTLHAEEPSPHIDWSEGAVALLTEATPWPETGRPRRAGVSSFGASGTNAHVVLEAAPEPAETAEAAEDSAAGPYLWPLSGRGESALRAQAARLHAHVSARPALRPADVTLSLTTGRPALEHRAAVTAADREGLLTALAALAEGTRAPGLTQSSPRGGKLAFLFSGQGAQRLGMGRELYAVQPVFAAAFDEVCAGFGADFRERVFAAEGGELDRTGLTQPALFAIEVALFRLVESFGVRADFLAGHSIGELAAAHVAGVLSLEDACTLVAARGRLMEALPAGGAMVSIRAAEVEVRSRIGEFEGRVDIAAVNGPESVVVSGEEAAVLELAEALAESGHKTKRLRVSHAFHSPLMEPMLEEFRRVASGLAYGSPSIPVVSNLTGELVTAFDAAYWVEHVRHAVRFADAIGFLAAEGVTRFVELGPDGVLSAMARDCLPETFDGLLVPVLRKDRPEAETFLAALGEAWTKGIRPDWAALTAGQAARPVELPTYAFQRLRYWPKPARPAGDVAAAGLGAAGHPLLGATVAAADGGQILLTGRLSLSSHPWLADHAVAGTVLLPGTAFVELALRAGEEAGVPHLAELVLEAPLVLPARQAVQIQVLVGPAEEDGGRAVSVHSRAGAPGESDALWVRNAAGRLTHPAPEAPAEPGNWPPAGAEPVDLDGFYAGLAAAGYGYGPAFQGLAKAWRSGDGDQVFAEVELPESQQDEAGRFALHPALLDAALHGLAAAGPATAEGQVRLPFSWNGVRLHAVGASRLRVRMATAGPDSLSLDIADPEGHPVLGVESLATRAVPVEQLAAAATASTTEHLYRLDWSAVPAASAAEPPHLLRIGAGDAPGAPYRASHPDVAALTAALDADATPPGAVVLDVPGATASGAEAARETAAAVLGVLQEWLAAEQLADVRLFVRTRRAVAVRSGEDVTALAQSPVWGLVRAAQAENPGRLVLVDTDADWDTPLPEAVFAAAEEPQLAVREGALLAPRLVRGSAPGAAPALPAGGAWTLDTTGGETLEDLAFLPCEADRIPLAEGEIRVAVRAAGLNFRDVLIALGMYPGAARMGNEGAGIVTEIGPGVTGLAVGDRVTGLIRGAFGPLAVVDRRLVVRVPEGLSFEQAAALPTVFLTAYYGLVDLAGLRRGEKVLVHAAAGGVGMAAVQLAEHLGAEVFGTASEGKWDTLRALGLDERHLASSRTAAFEETFSAATGGEGVDVVLDCLAGELVDASLRLLPRGGRFLEMGKTDVRDPAEIAASYPGVDYRAFDMVEGAGPDRIGEMLAELAELFEAGVLKPLPVRSWDIRRAGEAFRFMSQARHVGKIVLTVPQVWDPSGTVLVTGGTGTLGALVARHLVVEHGVRHLVLAARRGPEAPGAAELVAELGELGAQAEVVACDAADRGQLAKLLDGIDGARPLRAVVHTAGVLDDAVLAAQTPQKLDRAMRPKVDAALNLHELTRDLDLTAFVLYSSVAGVLGGPGQSNYAAANAFLDALAAHRRAQGLPGVSLAWGQWAEASGMTEGLAGADLARMNRSGVLPLPSEQGLALFDESARHDEPLLAAVRLDAAALRNQAEAGRLPAPLRGLVRTAVRRAAAGTAATAAGAAALGQRLATLAEPERADALLDLVRGHVATVIAHPDPAAIDTERGFLDLGFDSLTAVELRNGLGAATGLRLPTTLIFDYPSPAALAGHLLAELRPEGGEDGAADTAVLGAMSEWEAAIAALPAGSEGREKAVKRLRSLLWKFDRTENETDEEAQGQEGGSTLTAATDDEMFALIENELGLN</sequence>
<dbReference type="InterPro" id="IPR016036">
    <property type="entry name" value="Malonyl_transacylase_ACP-bd"/>
</dbReference>
<dbReference type="InterPro" id="IPR049552">
    <property type="entry name" value="PKS_DH_N"/>
</dbReference>
<feature type="domain" description="Ketosynthase family 3 (KS3)" evidence="12">
    <location>
        <begin position="1775"/>
        <end position="2201"/>
    </location>
</feature>